<protein>
    <submittedName>
        <fullName evidence="1">Uncharacterized protein</fullName>
    </submittedName>
</protein>
<comment type="caution">
    <text evidence="1">The sequence shown here is derived from an EMBL/GenBank/DDBJ whole genome shotgun (WGS) entry which is preliminary data.</text>
</comment>
<dbReference type="EMBL" id="LAZR01000213">
    <property type="protein sequence ID" value="KKN81607.1"/>
    <property type="molecule type" value="Genomic_DNA"/>
</dbReference>
<evidence type="ECO:0000313" key="1">
    <source>
        <dbReference type="EMBL" id="KKN81607.1"/>
    </source>
</evidence>
<gene>
    <name evidence="1" type="ORF">LCGC14_0318830</name>
</gene>
<proteinExistence type="predicted"/>
<accession>A0A0F9U2R5</accession>
<reference evidence="1" key="1">
    <citation type="journal article" date="2015" name="Nature">
        <title>Complex archaea that bridge the gap between prokaryotes and eukaryotes.</title>
        <authorList>
            <person name="Spang A."/>
            <person name="Saw J.H."/>
            <person name="Jorgensen S.L."/>
            <person name="Zaremba-Niedzwiedzka K."/>
            <person name="Martijn J."/>
            <person name="Lind A.E."/>
            <person name="van Eijk R."/>
            <person name="Schleper C."/>
            <person name="Guy L."/>
            <person name="Ettema T.J."/>
        </authorList>
    </citation>
    <scope>NUCLEOTIDE SEQUENCE</scope>
</reference>
<organism evidence="1">
    <name type="scientific">marine sediment metagenome</name>
    <dbReference type="NCBI Taxonomy" id="412755"/>
    <lineage>
        <taxon>unclassified sequences</taxon>
        <taxon>metagenomes</taxon>
        <taxon>ecological metagenomes</taxon>
    </lineage>
</organism>
<dbReference type="AlphaFoldDB" id="A0A0F9U2R5"/>
<name>A0A0F9U2R5_9ZZZZ</name>
<sequence>MICPILESIEIVDDITAKMSYFIVRWRARSHMGLVDEMRDFFNESFWSIHRMTCKDRADYVVFNETKEFIRRAESSMDNIVAIFWRNREI</sequence>